<dbReference type="RefSeq" id="WP_015246558.1">
    <property type="nucleotide sequence ID" value="NC_019892.1"/>
</dbReference>
<accession>L0DEZ0</accession>
<proteinExistence type="predicted"/>
<keyword evidence="2" id="KW-1185">Reference proteome</keyword>
<organism evidence="1 2">
    <name type="scientific">Singulisphaera acidiphila (strain ATCC BAA-1392 / DSM 18658 / VKM B-2454 / MOB10)</name>
    <dbReference type="NCBI Taxonomy" id="886293"/>
    <lineage>
        <taxon>Bacteria</taxon>
        <taxon>Pseudomonadati</taxon>
        <taxon>Planctomycetota</taxon>
        <taxon>Planctomycetia</taxon>
        <taxon>Isosphaerales</taxon>
        <taxon>Isosphaeraceae</taxon>
        <taxon>Singulisphaera</taxon>
    </lineage>
</organism>
<dbReference type="EMBL" id="CP003364">
    <property type="protein sequence ID" value="AGA27410.1"/>
    <property type="molecule type" value="Genomic_DNA"/>
</dbReference>
<reference evidence="1 2" key="1">
    <citation type="submission" date="2012-02" db="EMBL/GenBank/DDBJ databases">
        <title>Complete sequence of chromosome of Singulisphaera acidiphila DSM 18658.</title>
        <authorList>
            <consortium name="US DOE Joint Genome Institute (JGI-PGF)"/>
            <person name="Lucas S."/>
            <person name="Copeland A."/>
            <person name="Lapidus A."/>
            <person name="Glavina del Rio T."/>
            <person name="Dalin E."/>
            <person name="Tice H."/>
            <person name="Bruce D."/>
            <person name="Goodwin L."/>
            <person name="Pitluck S."/>
            <person name="Peters L."/>
            <person name="Ovchinnikova G."/>
            <person name="Chertkov O."/>
            <person name="Kyrpides N."/>
            <person name="Mavromatis K."/>
            <person name="Ivanova N."/>
            <person name="Brettin T."/>
            <person name="Detter J.C."/>
            <person name="Han C."/>
            <person name="Larimer F."/>
            <person name="Land M."/>
            <person name="Hauser L."/>
            <person name="Markowitz V."/>
            <person name="Cheng J.-F."/>
            <person name="Hugenholtz P."/>
            <person name="Woyke T."/>
            <person name="Wu D."/>
            <person name="Tindall B."/>
            <person name="Pomrenke H."/>
            <person name="Brambilla E."/>
            <person name="Klenk H.-P."/>
            <person name="Eisen J.A."/>
        </authorList>
    </citation>
    <scope>NUCLEOTIDE SEQUENCE [LARGE SCALE GENOMIC DNA]</scope>
    <source>
        <strain evidence="2">ATCC BAA-1392 / DSM 18658 / VKM B-2454 / MOB10</strain>
    </source>
</reference>
<dbReference type="STRING" id="886293.Sinac_3137"/>
<gene>
    <name evidence="1" type="ordered locus">Sinac_3137</name>
</gene>
<dbReference type="KEGG" id="saci:Sinac_3137"/>
<evidence type="ECO:0000313" key="1">
    <source>
        <dbReference type="EMBL" id="AGA27410.1"/>
    </source>
</evidence>
<dbReference type="HOGENOM" id="CLU_2169396_0_0_0"/>
<evidence type="ECO:0000313" key="2">
    <source>
        <dbReference type="Proteomes" id="UP000010798"/>
    </source>
</evidence>
<name>L0DEZ0_SINAD</name>
<dbReference type="AlphaFoldDB" id="L0DEZ0"/>
<sequence length="110" mass="11943">MVQGAIVGIIVLAAAATLVALHRAGWMTGVGPNGFLIRYRTAGSIDVRGHVPRSKVLEIKEFCARNLASDRPFTIRGTWGAGKTLTLRWTGGLSPAQRQRARNFLIQCLD</sequence>
<dbReference type="OrthoDB" id="9914893at2"/>
<protein>
    <submittedName>
        <fullName evidence="1">Uncharacterized protein</fullName>
    </submittedName>
</protein>
<dbReference type="Proteomes" id="UP000010798">
    <property type="component" value="Chromosome"/>
</dbReference>